<feature type="transmembrane region" description="Helical" evidence="1">
    <location>
        <begin position="79"/>
        <end position="99"/>
    </location>
</feature>
<dbReference type="InterPro" id="IPR026268">
    <property type="entry name" value="RseC"/>
</dbReference>
<dbReference type="Pfam" id="PF04246">
    <property type="entry name" value="RseC_MucC"/>
    <property type="match status" value="1"/>
</dbReference>
<dbReference type="PIRSF" id="PIRSF004923">
    <property type="entry name" value="RseC"/>
    <property type="match status" value="1"/>
</dbReference>
<accession>A0A3B1ABM6</accession>
<sequence>MIEESATVVALEDNFAWVESERRSSCSSCAANKGCGTATLQKVMGKKRTQLKAINQAQAQIGDRVVIGLQEQALLKGSLYAYILPLLLLLIAAFVFEQLFANEAITIFAGLGGLLLGFVILKFLMGNLAEDERFQTVVLRRENESVKTVTFNHE</sequence>
<keyword evidence="1" id="KW-0472">Membrane</keyword>
<keyword evidence="1" id="KW-1133">Transmembrane helix</keyword>
<dbReference type="PANTHER" id="PTHR35867">
    <property type="entry name" value="PROTEIN RSEC"/>
    <property type="match status" value="1"/>
</dbReference>
<organism evidence="2">
    <name type="scientific">hydrothermal vent metagenome</name>
    <dbReference type="NCBI Taxonomy" id="652676"/>
    <lineage>
        <taxon>unclassified sequences</taxon>
        <taxon>metagenomes</taxon>
        <taxon>ecological metagenomes</taxon>
    </lineage>
</organism>
<evidence type="ECO:0000256" key="1">
    <source>
        <dbReference type="SAM" id="Phobius"/>
    </source>
</evidence>
<dbReference type="InterPro" id="IPR007359">
    <property type="entry name" value="SigmaE_reg_RseC_MucC"/>
</dbReference>
<dbReference type="AlphaFoldDB" id="A0A3B1ABM6"/>
<protein>
    <recommendedName>
        <fullName evidence="3">Sigma factor RpoE regulatory protein RseC</fullName>
    </recommendedName>
</protein>
<reference evidence="2" key="1">
    <citation type="submission" date="2018-06" db="EMBL/GenBank/DDBJ databases">
        <authorList>
            <person name="Zhirakovskaya E."/>
        </authorList>
    </citation>
    <scope>NUCLEOTIDE SEQUENCE</scope>
</reference>
<dbReference type="PANTHER" id="PTHR35867:SF1">
    <property type="entry name" value="PROTEIN RSEC"/>
    <property type="match status" value="1"/>
</dbReference>
<evidence type="ECO:0008006" key="3">
    <source>
        <dbReference type="Google" id="ProtNLM"/>
    </source>
</evidence>
<gene>
    <name evidence="2" type="ORF">MNBD_GAMMA18-2503</name>
</gene>
<proteinExistence type="predicted"/>
<name>A0A3B1ABM6_9ZZZZ</name>
<dbReference type="EMBL" id="UOFP01000315">
    <property type="protein sequence ID" value="VAW90216.1"/>
    <property type="molecule type" value="Genomic_DNA"/>
</dbReference>
<feature type="transmembrane region" description="Helical" evidence="1">
    <location>
        <begin position="105"/>
        <end position="125"/>
    </location>
</feature>
<keyword evidence="1" id="KW-0812">Transmembrane</keyword>
<evidence type="ECO:0000313" key="2">
    <source>
        <dbReference type="EMBL" id="VAW90216.1"/>
    </source>
</evidence>